<dbReference type="Proteomes" id="UP000021053">
    <property type="component" value="Unassembled WGS sequence"/>
</dbReference>
<organism evidence="9 10">
    <name type="scientific">Cryptosporangium arvum DSM 44712</name>
    <dbReference type="NCBI Taxonomy" id="927661"/>
    <lineage>
        <taxon>Bacteria</taxon>
        <taxon>Bacillati</taxon>
        <taxon>Actinomycetota</taxon>
        <taxon>Actinomycetes</taxon>
        <taxon>Cryptosporangiales</taxon>
        <taxon>Cryptosporangiaceae</taxon>
        <taxon>Cryptosporangium</taxon>
    </lineage>
</organism>
<dbReference type="InterPro" id="IPR020843">
    <property type="entry name" value="ER"/>
</dbReference>
<keyword evidence="10" id="KW-1185">Reference proteome</keyword>
<dbReference type="InterPro" id="IPR036291">
    <property type="entry name" value="NAD(P)-bd_dom_sf"/>
</dbReference>
<comment type="cofactor">
    <cofactor evidence="1 7">
        <name>Zn(2+)</name>
        <dbReference type="ChEBI" id="CHEBI:29105"/>
    </cofactor>
</comment>
<dbReference type="PATRIC" id="fig|927661.3.peg.2255"/>
<evidence type="ECO:0000256" key="4">
    <source>
        <dbReference type="ARBA" id="ARBA00023002"/>
    </source>
</evidence>
<dbReference type="InterPro" id="IPR011032">
    <property type="entry name" value="GroES-like_sf"/>
</dbReference>
<dbReference type="InterPro" id="IPR013149">
    <property type="entry name" value="ADH-like_C"/>
</dbReference>
<keyword evidence="2 7" id="KW-0479">Metal-binding</keyword>
<keyword evidence="3 7" id="KW-0862">Zinc</keyword>
<evidence type="ECO:0000256" key="5">
    <source>
        <dbReference type="ARBA" id="ARBA00024074"/>
    </source>
</evidence>
<dbReference type="AlphaFoldDB" id="A0A010ZVE7"/>
<dbReference type="InterPro" id="IPR013154">
    <property type="entry name" value="ADH-like_N"/>
</dbReference>
<feature type="domain" description="Enoyl reductase (ER)" evidence="8">
    <location>
        <begin position="11"/>
        <end position="341"/>
    </location>
</feature>
<evidence type="ECO:0000256" key="6">
    <source>
        <dbReference type="ARBA" id="ARBA00048262"/>
    </source>
</evidence>
<dbReference type="Gene3D" id="3.40.50.720">
    <property type="entry name" value="NAD(P)-binding Rossmann-like Domain"/>
    <property type="match status" value="1"/>
</dbReference>
<evidence type="ECO:0000259" key="8">
    <source>
        <dbReference type="SMART" id="SM00829"/>
    </source>
</evidence>
<comment type="catalytic activity">
    <reaction evidence="6">
        <text>a primary alcohol + NADP(+) = an aldehyde + NADPH + H(+)</text>
        <dbReference type="Rhea" id="RHEA:15937"/>
        <dbReference type="ChEBI" id="CHEBI:15378"/>
        <dbReference type="ChEBI" id="CHEBI:15734"/>
        <dbReference type="ChEBI" id="CHEBI:17478"/>
        <dbReference type="ChEBI" id="CHEBI:57783"/>
        <dbReference type="ChEBI" id="CHEBI:58349"/>
        <dbReference type="EC" id="1.1.1.2"/>
    </reaction>
</comment>
<keyword evidence="4" id="KW-0560">Oxidoreductase</keyword>
<evidence type="ECO:0000313" key="10">
    <source>
        <dbReference type="Proteomes" id="UP000021053"/>
    </source>
</evidence>
<sequence>MRTVNAIAATSATDPLVRTTIERRDLGARDVLIEIRYAGICHSDIHTVRSEWGPVTYPLAVGHEIVGRIAEVGADVSRHAVGDRVGVGCMVNSCRECEPCRDGQEQYCLGGATMTYGGVDRDGSVTQGGYSTHVVVDEDFVLRVPESIPYEAAAPLLCAGITTYSPLRHWKAGPGSKVAVVGLGGLGHMAVKIAAALGAEVTVLSQTLNKKDDGLAFGAKHYYATSDRDTFKTLRNSFDLIINTVSASIPMGSYLRLLRLDGTFVSVGAPPDPLEVPAFALIGARRSFAGSNIGGIAETQEMLDFCAEQGIAPEVEVIGADAVNEAYERVLSSDVRYRFVIDVDTLR</sequence>
<gene>
    <name evidence="9" type="ORF">CryarDRAFT_2290</name>
</gene>
<dbReference type="RefSeq" id="WP_035850390.1">
    <property type="nucleotide sequence ID" value="NZ_KK073874.1"/>
</dbReference>
<protein>
    <recommendedName>
        <fullName evidence="5">alcohol dehydrogenase (NADP(+))</fullName>
        <ecNumber evidence="5">1.1.1.2</ecNumber>
    </recommendedName>
</protein>
<dbReference type="Pfam" id="PF00107">
    <property type="entry name" value="ADH_zinc_N"/>
    <property type="match status" value="1"/>
</dbReference>
<dbReference type="SUPFAM" id="SSF51735">
    <property type="entry name" value="NAD(P)-binding Rossmann-fold domains"/>
    <property type="match status" value="1"/>
</dbReference>
<dbReference type="OrthoDB" id="3567264at2"/>
<dbReference type="CDD" id="cd05283">
    <property type="entry name" value="CAD1"/>
    <property type="match status" value="1"/>
</dbReference>
<dbReference type="InterPro" id="IPR047109">
    <property type="entry name" value="CAD-like"/>
</dbReference>
<dbReference type="SMART" id="SM00829">
    <property type="entry name" value="PKS_ER"/>
    <property type="match status" value="1"/>
</dbReference>
<evidence type="ECO:0000256" key="1">
    <source>
        <dbReference type="ARBA" id="ARBA00001947"/>
    </source>
</evidence>
<dbReference type="PANTHER" id="PTHR42683">
    <property type="entry name" value="ALDEHYDE REDUCTASE"/>
    <property type="match status" value="1"/>
</dbReference>
<accession>A0A010ZVE7</accession>
<dbReference type="EMBL" id="JFBT01000001">
    <property type="protein sequence ID" value="EXG81182.1"/>
    <property type="molecule type" value="Genomic_DNA"/>
</dbReference>
<dbReference type="HOGENOM" id="CLU_026673_20_2_11"/>
<dbReference type="Pfam" id="PF08240">
    <property type="entry name" value="ADH_N"/>
    <property type="match status" value="1"/>
</dbReference>
<dbReference type="GO" id="GO:0008106">
    <property type="term" value="F:alcohol dehydrogenase (NADP+) activity"/>
    <property type="evidence" value="ECO:0007669"/>
    <property type="project" value="UniProtKB-EC"/>
</dbReference>
<name>A0A010ZVE7_9ACTN</name>
<proteinExistence type="inferred from homology"/>
<dbReference type="EC" id="1.1.1.2" evidence="5"/>
<dbReference type="InterPro" id="IPR002328">
    <property type="entry name" value="ADH_Zn_CS"/>
</dbReference>
<dbReference type="Gene3D" id="3.90.180.10">
    <property type="entry name" value="Medium-chain alcohol dehydrogenases, catalytic domain"/>
    <property type="match status" value="1"/>
</dbReference>
<comment type="similarity">
    <text evidence="7">Belongs to the zinc-containing alcohol dehydrogenase family.</text>
</comment>
<dbReference type="FunFam" id="3.40.50.720:FF:000022">
    <property type="entry name" value="Cinnamyl alcohol dehydrogenase"/>
    <property type="match status" value="1"/>
</dbReference>
<evidence type="ECO:0000256" key="3">
    <source>
        <dbReference type="ARBA" id="ARBA00022833"/>
    </source>
</evidence>
<dbReference type="PROSITE" id="PS00059">
    <property type="entry name" value="ADH_ZINC"/>
    <property type="match status" value="1"/>
</dbReference>
<reference evidence="9 10" key="1">
    <citation type="submission" date="2013-07" db="EMBL/GenBank/DDBJ databases">
        <authorList>
            <consortium name="DOE Joint Genome Institute"/>
            <person name="Eisen J."/>
            <person name="Huntemann M."/>
            <person name="Han J."/>
            <person name="Chen A."/>
            <person name="Kyrpides N."/>
            <person name="Mavromatis K."/>
            <person name="Markowitz V."/>
            <person name="Palaniappan K."/>
            <person name="Ivanova N."/>
            <person name="Schaumberg A."/>
            <person name="Pati A."/>
            <person name="Liolios K."/>
            <person name="Nordberg H.P."/>
            <person name="Cantor M.N."/>
            <person name="Hua S.X."/>
            <person name="Woyke T."/>
        </authorList>
    </citation>
    <scope>NUCLEOTIDE SEQUENCE [LARGE SCALE GENOMIC DNA]</scope>
    <source>
        <strain evidence="9 10">DSM 44712</strain>
    </source>
</reference>
<dbReference type="SUPFAM" id="SSF50129">
    <property type="entry name" value="GroES-like"/>
    <property type="match status" value="1"/>
</dbReference>
<evidence type="ECO:0000313" key="9">
    <source>
        <dbReference type="EMBL" id="EXG81182.1"/>
    </source>
</evidence>
<evidence type="ECO:0000256" key="7">
    <source>
        <dbReference type="RuleBase" id="RU361277"/>
    </source>
</evidence>
<dbReference type="GO" id="GO:0008270">
    <property type="term" value="F:zinc ion binding"/>
    <property type="evidence" value="ECO:0007669"/>
    <property type="project" value="InterPro"/>
</dbReference>
<comment type="caution">
    <text evidence="9">The sequence shown here is derived from an EMBL/GenBank/DDBJ whole genome shotgun (WGS) entry which is preliminary data.</text>
</comment>
<evidence type="ECO:0000256" key="2">
    <source>
        <dbReference type="ARBA" id="ARBA00022723"/>
    </source>
</evidence>